<name>A0AAX1QPF8_9VIBR</name>
<reference evidence="1 2" key="1">
    <citation type="submission" date="2018-06" db="EMBL/GenBank/DDBJ databases">
        <title>Draft genome sequences of nine Vibrio sp. clinical isolates from across the United States representing the closest known relative of Vibrio cholerae.</title>
        <authorList>
            <person name="Islam M.T."/>
            <person name="Liang K."/>
            <person name="Im M.S."/>
            <person name="Winkjer J."/>
            <person name="Busby S."/>
            <person name="Batra D."/>
            <person name="Rowe L."/>
            <person name="Tarr C.L."/>
            <person name="Boucher Y."/>
        </authorList>
    </citation>
    <scope>NUCLEOTIDE SEQUENCE [LARGE SCALE GENOMIC DNA]</scope>
    <source>
        <strain evidence="1 2">2016V-1114</strain>
    </source>
</reference>
<organism evidence="1 2">
    <name type="scientific">Vibrio paracholerae</name>
    <dbReference type="NCBI Taxonomy" id="650003"/>
    <lineage>
        <taxon>Bacteria</taxon>
        <taxon>Pseudomonadati</taxon>
        <taxon>Pseudomonadota</taxon>
        <taxon>Gammaproteobacteria</taxon>
        <taxon>Vibrionales</taxon>
        <taxon>Vibrionaceae</taxon>
        <taxon>Vibrio</taxon>
    </lineage>
</organism>
<dbReference type="RefSeq" id="WP_113622145.1">
    <property type="nucleotide sequence ID" value="NZ_CAWQJG010000026.1"/>
</dbReference>
<evidence type="ECO:0000313" key="1">
    <source>
        <dbReference type="EMBL" id="RBM78325.1"/>
    </source>
</evidence>
<protein>
    <submittedName>
        <fullName evidence="1">Uncharacterized protein</fullName>
    </submittedName>
</protein>
<dbReference type="AlphaFoldDB" id="A0AAX1QPF8"/>
<evidence type="ECO:0000313" key="2">
    <source>
        <dbReference type="Proteomes" id="UP000252427"/>
    </source>
</evidence>
<accession>A0AAX1QPF8</accession>
<proteinExistence type="predicted"/>
<dbReference type="Proteomes" id="UP000252427">
    <property type="component" value="Unassembled WGS sequence"/>
</dbReference>
<dbReference type="EMBL" id="QKKS01000032">
    <property type="protein sequence ID" value="RBM78325.1"/>
    <property type="molecule type" value="Genomic_DNA"/>
</dbReference>
<gene>
    <name evidence="1" type="ORF">DLR70_14110</name>
</gene>
<comment type="caution">
    <text evidence="1">The sequence shown here is derived from an EMBL/GenBank/DDBJ whole genome shotgun (WGS) entry which is preliminary data.</text>
</comment>
<sequence>MASSSALGKPKQLHDITLRLEHLELREQPEDLLYSLHFYTKGYRRFIELVGTQVEPNLIPVFQLDYVERGSIKLKNKIGYEPSFINWLGYMLTKLLSEDITDENLKEKVSELEEKTAEFIEETCSNDDLMEKPDPYIDPITFAEIMNDFSNGGKLLQSKEHFEVIESVDAEESKKVIPFDRSFRSYVSISELKKAKPQPFDGDDTFIAIKPCNVGDGAWWVKSIITHRSFYVRIQDSEWLAKYQSGKLPTVVANDLIKVNLVCDVIMNKTGGARNVNAYVTKVHGVEKAKFLIPDNQAKLFE</sequence>